<dbReference type="Proteomes" id="UP000499080">
    <property type="component" value="Unassembled WGS sequence"/>
</dbReference>
<sequence>MRLPSKPDSTALVATKKKAAKKVERKCYVCRKPGHIAKGYGRGRSRRLLVMLSCHCGCHRKEQWIADSGASAHRQATRPFLDFKNFPPLKPVYVRNSNTIMAYGQGP</sequence>
<evidence type="ECO:0008006" key="3">
    <source>
        <dbReference type="Google" id="ProtNLM"/>
    </source>
</evidence>
<accession>A0A4Y1ZTC4</accession>
<dbReference type="EMBL" id="BGPR01153023">
    <property type="protein sequence ID" value="GBL65927.1"/>
    <property type="molecule type" value="Genomic_DNA"/>
</dbReference>
<protein>
    <recommendedName>
        <fullName evidence="3">CCHC-type domain-containing protein</fullName>
    </recommendedName>
</protein>
<name>A0A4Y1ZTC4_ARAVE</name>
<reference evidence="1 2" key="1">
    <citation type="journal article" date="2019" name="Sci. Rep.">
        <title>Orb-weaving spider Araneus ventricosus genome elucidates the spidroin gene catalogue.</title>
        <authorList>
            <person name="Kono N."/>
            <person name="Nakamura H."/>
            <person name="Ohtoshi R."/>
            <person name="Moran D.A.P."/>
            <person name="Shinohara A."/>
            <person name="Yoshida Y."/>
            <person name="Fujiwara M."/>
            <person name="Mori M."/>
            <person name="Tomita M."/>
            <person name="Arakawa K."/>
        </authorList>
    </citation>
    <scope>NUCLEOTIDE SEQUENCE [LARGE SCALE GENOMIC DNA]</scope>
</reference>
<evidence type="ECO:0000313" key="1">
    <source>
        <dbReference type="EMBL" id="GBL65927.1"/>
    </source>
</evidence>
<keyword evidence="2" id="KW-1185">Reference proteome</keyword>
<organism evidence="1 2">
    <name type="scientific">Araneus ventricosus</name>
    <name type="common">Orbweaver spider</name>
    <name type="synonym">Epeira ventricosa</name>
    <dbReference type="NCBI Taxonomy" id="182803"/>
    <lineage>
        <taxon>Eukaryota</taxon>
        <taxon>Metazoa</taxon>
        <taxon>Ecdysozoa</taxon>
        <taxon>Arthropoda</taxon>
        <taxon>Chelicerata</taxon>
        <taxon>Arachnida</taxon>
        <taxon>Araneae</taxon>
        <taxon>Araneomorphae</taxon>
        <taxon>Entelegynae</taxon>
        <taxon>Araneoidea</taxon>
        <taxon>Araneidae</taxon>
        <taxon>Araneus</taxon>
    </lineage>
</organism>
<dbReference type="AlphaFoldDB" id="A0A4Y1ZTC4"/>
<proteinExistence type="predicted"/>
<evidence type="ECO:0000313" key="2">
    <source>
        <dbReference type="Proteomes" id="UP000499080"/>
    </source>
</evidence>
<comment type="caution">
    <text evidence="1">The sequence shown here is derived from an EMBL/GenBank/DDBJ whole genome shotgun (WGS) entry which is preliminary data.</text>
</comment>
<gene>
    <name evidence="1" type="ORF">AVEN_85754_1</name>
</gene>